<dbReference type="GO" id="GO:0033644">
    <property type="term" value="C:host cell membrane"/>
    <property type="evidence" value="ECO:0007669"/>
    <property type="project" value="UniProtKB-SubCell"/>
</dbReference>
<protein>
    <submittedName>
        <fullName evidence="7">Uncharacterized protein</fullName>
    </submittedName>
</protein>
<keyword evidence="2 6" id="KW-0812">Transmembrane</keyword>
<evidence type="ECO:0000256" key="5">
    <source>
        <dbReference type="ARBA" id="ARBA00023136"/>
    </source>
</evidence>
<feature type="transmembrane region" description="Helical" evidence="6">
    <location>
        <begin position="7"/>
        <end position="23"/>
    </location>
</feature>
<dbReference type="AlphaFoldDB" id="A0A844D7N6"/>
<sequence length="109" mass="11746">MPLLGNLIVTIITSLVAWLAKYLTQKTAVTIAIVAVVSALLLALYAAVRVAMSSAIAGLGSVHPMFAAGLAMVISPATQQCITGYIAMWSLCELYKWKFTIMQLWSRTI</sequence>
<keyword evidence="8" id="KW-1185">Reference proteome</keyword>
<dbReference type="RefSeq" id="WP_154355872.1">
    <property type="nucleotide sequence ID" value="NZ_WKJL01000001.1"/>
</dbReference>
<keyword evidence="5 6" id="KW-0472">Membrane</keyword>
<comment type="caution">
    <text evidence="7">The sequence shown here is derived from an EMBL/GenBank/DDBJ whole genome shotgun (WGS) entry which is preliminary data.</text>
</comment>
<evidence type="ECO:0000313" key="7">
    <source>
        <dbReference type="EMBL" id="MRW82834.1"/>
    </source>
</evidence>
<organism evidence="7 8">
    <name type="scientific">Duganella aquatilis</name>
    <dbReference type="NCBI Taxonomy" id="2666082"/>
    <lineage>
        <taxon>Bacteria</taxon>
        <taxon>Pseudomonadati</taxon>
        <taxon>Pseudomonadota</taxon>
        <taxon>Betaproteobacteria</taxon>
        <taxon>Burkholderiales</taxon>
        <taxon>Oxalobacteraceae</taxon>
        <taxon>Telluria group</taxon>
        <taxon>Duganella</taxon>
    </lineage>
</organism>
<feature type="transmembrane region" description="Helical" evidence="6">
    <location>
        <begin position="29"/>
        <end position="48"/>
    </location>
</feature>
<name>A0A844D7N6_9BURK</name>
<evidence type="ECO:0000256" key="2">
    <source>
        <dbReference type="ARBA" id="ARBA00022692"/>
    </source>
</evidence>
<dbReference type="InterPro" id="IPR035210">
    <property type="entry name" value="DUF5455"/>
</dbReference>
<accession>A0A844D7N6</accession>
<gene>
    <name evidence="7" type="ORF">GJ698_01850</name>
</gene>
<evidence type="ECO:0000256" key="1">
    <source>
        <dbReference type="ARBA" id="ARBA00004551"/>
    </source>
</evidence>
<dbReference type="EMBL" id="WKJL01000001">
    <property type="protein sequence ID" value="MRW82834.1"/>
    <property type="molecule type" value="Genomic_DNA"/>
</dbReference>
<evidence type="ECO:0000256" key="3">
    <source>
        <dbReference type="ARBA" id="ARBA00022870"/>
    </source>
</evidence>
<dbReference type="Pfam" id="PF17537">
    <property type="entry name" value="DUF5455"/>
    <property type="match status" value="1"/>
</dbReference>
<evidence type="ECO:0000256" key="6">
    <source>
        <dbReference type="SAM" id="Phobius"/>
    </source>
</evidence>
<proteinExistence type="predicted"/>
<comment type="subcellular location">
    <subcellularLocation>
        <location evidence="1">Host membrane</location>
    </subcellularLocation>
</comment>
<keyword evidence="3" id="KW-1043">Host membrane</keyword>
<evidence type="ECO:0000256" key="4">
    <source>
        <dbReference type="ARBA" id="ARBA00022989"/>
    </source>
</evidence>
<evidence type="ECO:0000313" key="8">
    <source>
        <dbReference type="Proteomes" id="UP000439986"/>
    </source>
</evidence>
<reference evidence="7 8" key="1">
    <citation type="submission" date="2019-11" db="EMBL/GenBank/DDBJ databases">
        <title>Novel species isolated from a subtropical stream in China.</title>
        <authorList>
            <person name="Lu H."/>
        </authorList>
    </citation>
    <scope>NUCLEOTIDE SEQUENCE [LARGE SCALE GENOMIC DNA]</scope>
    <source>
        <strain evidence="7 8">FT26W</strain>
    </source>
</reference>
<dbReference type="Proteomes" id="UP000439986">
    <property type="component" value="Unassembled WGS sequence"/>
</dbReference>
<keyword evidence="4 6" id="KW-1133">Transmembrane helix</keyword>